<feature type="compositionally biased region" description="Basic residues" evidence="1">
    <location>
        <begin position="187"/>
        <end position="201"/>
    </location>
</feature>
<dbReference type="EMBL" id="KV429062">
    <property type="protein sequence ID" value="KZT68942.1"/>
    <property type="molecule type" value="Genomic_DNA"/>
</dbReference>
<organism evidence="2 3">
    <name type="scientific">Daedalea quercina L-15889</name>
    <dbReference type="NCBI Taxonomy" id="1314783"/>
    <lineage>
        <taxon>Eukaryota</taxon>
        <taxon>Fungi</taxon>
        <taxon>Dikarya</taxon>
        <taxon>Basidiomycota</taxon>
        <taxon>Agaricomycotina</taxon>
        <taxon>Agaricomycetes</taxon>
        <taxon>Polyporales</taxon>
        <taxon>Fomitopsis</taxon>
    </lineage>
</organism>
<protein>
    <submittedName>
        <fullName evidence="2">Uncharacterized protein</fullName>
    </submittedName>
</protein>
<dbReference type="Proteomes" id="UP000076727">
    <property type="component" value="Unassembled WGS sequence"/>
</dbReference>
<accession>A0A165Q2Y6</accession>
<feature type="compositionally biased region" description="Polar residues" evidence="1">
    <location>
        <begin position="26"/>
        <end position="37"/>
    </location>
</feature>
<feature type="compositionally biased region" description="Basic and acidic residues" evidence="1">
    <location>
        <begin position="430"/>
        <end position="446"/>
    </location>
</feature>
<sequence length="457" mass="49659">MPKTRNIRKPSAIPPPVEVGAERPQASASSKPTTRSKASPVKRASSLVPFPTPPRTTHKRKRARSRITDSDSEEDERALELPSLDDEGRESSGKRDANGALILGSKKRKTLDAIAEELSEAQEEAFWMGTSVPAAKIGQGSSKNPGITRGRQRSRSRTRSPSSSPPPAPHLLRRQHTGLASPPPSRRQPRTHVIRNVRTTRSRATPPPAPQRAQSASRTKKLGLFPTRDSPDNPFLSDDSPDTAGAGASTSERPRTPEPFVEKPTVTWVFRGKKVELANPHYKSPSAPEPEHEAASLLPEGHPDYSPPETYAPKLLFPEARYDLRKRRRSVTPTPEPRTPTRTLPSPGVETRSQTRARSRAPTVDSGDEETELPQGKSVPLAAVPEEEEAVDEAALQAAMVKRLAQRVGGSGGSGSASSTAYEAPRTRARARDSSRLPEKDSDQAHRAMGPVRPVKS</sequence>
<dbReference type="STRING" id="1314783.A0A165Q2Y6"/>
<evidence type="ECO:0000256" key="1">
    <source>
        <dbReference type="SAM" id="MobiDB-lite"/>
    </source>
</evidence>
<dbReference type="AlphaFoldDB" id="A0A165Q2Y6"/>
<gene>
    <name evidence="2" type="ORF">DAEQUDRAFT_738451</name>
</gene>
<feature type="region of interest" description="Disordered" evidence="1">
    <location>
        <begin position="279"/>
        <end position="380"/>
    </location>
</feature>
<feature type="region of interest" description="Disordered" evidence="1">
    <location>
        <begin position="405"/>
        <end position="457"/>
    </location>
</feature>
<feature type="compositionally biased region" description="Basic residues" evidence="1">
    <location>
        <begin position="56"/>
        <end position="65"/>
    </location>
</feature>
<proteinExistence type="predicted"/>
<feature type="region of interest" description="Disordered" evidence="1">
    <location>
        <begin position="1"/>
        <end position="109"/>
    </location>
</feature>
<reference evidence="2 3" key="1">
    <citation type="journal article" date="2016" name="Mol. Biol. Evol.">
        <title>Comparative Genomics of Early-Diverging Mushroom-Forming Fungi Provides Insights into the Origins of Lignocellulose Decay Capabilities.</title>
        <authorList>
            <person name="Nagy L.G."/>
            <person name="Riley R."/>
            <person name="Tritt A."/>
            <person name="Adam C."/>
            <person name="Daum C."/>
            <person name="Floudas D."/>
            <person name="Sun H."/>
            <person name="Yadav J.S."/>
            <person name="Pangilinan J."/>
            <person name="Larsson K.H."/>
            <person name="Matsuura K."/>
            <person name="Barry K."/>
            <person name="Labutti K."/>
            <person name="Kuo R."/>
            <person name="Ohm R.A."/>
            <person name="Bhattacharya S.S."/>
            <person name="Shirouzu T."/>
            <person name="Yoshinaga Y."/>
            <person name="Martin F.M."/>
            <person name="Grigoriev I.V."/>
            <person name="Hibbett D.S."/>
        </authorList>
    </citation>
    <scope>NUCLEOTIDE SEQUENCE [LARGE SCALE GENOMIC DNA]</scope>
    <source>
        <strain evidence="2 3">L-15889</strain>
    </source>
</reference>
<keyword evidence="3" id="KW-1185">Reference proteome</keyword>
<dbReference type="OrthoDB" id="3364608at2759"/>
<name>A0A165Q2Y6_9APHY</name>
<feature type="region of interest" description="Disordered" evidence="1">
    <location>
        <begin position="130"/>
        <end position="267"/>
    </location>
</feature>
<evidence type="ECO:0000313" key="3">
    <source>
        <dbReference type="Proteomes" id="UP000076727"/>
    </source>
</evidence>
<feature type="compositionally biased region" description="Acidic residues" evidence="1">
    <location>
        <begin position="70"/>
        <end position="88"/>
    </location>
</feature>
<evidence type="ECO:0000313" key="2">
    <source>
        <dbReference type="EMBL" id="KZT68942.1"/>
    </source>
</evidence>